<evidence type="ECO:0008006" key="3">
    <source>
        <dbReference type="Google" id="ProtNLM"/>
    </source>
</evidence>
<evidence type="ECO:0000313" key="1">
    <source>
        <dbReference type="EMBL" id="BBY49893.1"/>
    </source>
</evidence>
<evidence type="ECO:0000313" key="2">
    <source>
        <dbReference type="Proteomes" id="UP000467428"/>
    </source>
</evidence>
<gene>
    <name evidence="1" type="ORF">MARA_33610</name>
</gene>
<proteinExistence type="predicted"/>
<accession>A0A7I7RZL6</accession>
<geneLocation type="plasmid" evidence="2">
    <name>pjcm18538 dna</name>
</geneLocation>
<dbReference type="KEGG" id="marz:MARA_33610"/>
<name>A0A7I7RZL6_9MYCO</name>
<reference evidence="1 2" key="1">
    <citation type="journal article" date="2019" name="Emerg. Microbes Infect.">
        <title>Comprehensive subspecies identification of 175 nontuberculous mycobacteria species based on 7547 genomic profiles.</title>
        <authorList>
            <person name="Matsumoto Y."/>
            <person name="Kinjo T."/>
            <person name="Motooka D."/>
            <person name="Nabeya D."/>
            <person name="Jung N."/>
            <person name="Uechi K."/>
            <person name="Horii T."/>
            <person name="Iida T."/>
            <person name="Fujita J."/>
            <person name="Nakamura S."/>
        </authorList>
    </citation>
    <scope>NUCLEOTIDE SEQUENCE [LARGE SCALE GENOMIC DNA]</scope>
    <source>
        <strain evidence="1 2">JCM 18538</strain>
    </source>
</reference>
<dbReference type="Proteomes" id="UP000467428">
    <property type="component" value="Chromosome"/>
</dbReference>
<dbReference type="EMBL" id="AP022593">
    <property type="protein sequence ID" value="BBY49893.1"/>
    <property type="molecule type" value="Genomic_DNA"/>
</dbReference>
<protein>
    <recommendedName>
        <fullName evidence="3">DNA-binding protein</fullName>
    </recommendedName>
</protein>
<dbReference type="AlphaFoldDB" id="A0A7I7RZL6"/>
<organism evidence="1 2">
    <name type="scientific">Mycolicibacterium arabiense</name>
    <dbReference type="NCBI Taxonomy" id="1286181"/>
    <lineage>
        <taxon>Bacteria</taxon>
        <taxon>Bacillati</taxon>
        <taxon>Actinomycetota</taxon>
        <taxon>Actinomycetes</taxon>
        <taxon>Mycobacteriales</taxon>
        <taxon>Mycobacteriaceae</taxon>
        <taxon>Mycolicibacterium</taxon>
    </lineage>
</organism>
<keyword evidence="2" id="KW-1185">Reference proteome</keyword>
<sequence length="90" mass="10197">MRVPDPPAHLDVSPVPDKTIADAVAWYATIGVPVTERWIKTVTDRRELSCRIVAGRRMYATEELWRFIVTRPTRTAGAARYKNTKGNRTA</sequence>